<dbReference type="InterPro" id="IPR050397">
    <property type="entry name" value="Env_Response_Regulators"/>
</dbReference>
<proteinExistence type="predicted"/>
<dbReference type="PANTHER" id="PTHR24567">
    <property type="entry name" value="CRP FAMILY TRANSCRIPTIONAL REGULATORY PROTEIN"/>
    <property type="match status" value="1"/>
</dbReference>
<feature type="domain" description="HTH crp-type" evidence="5">
    <location>
        <begin position="148"/>
        <end position="222"/>
    </location>
</feature>
<evidence type="ECO:0000259" key="5">
    <source>
        <dbReference type="PROSITE" id="PS51063"/>
    </source>
</evidence>
<evidence type="ECO:0000256" key="1">
    <source>
        <dbReference type="ARBA" id="ARBA00023015"/>
    </source>
</evidence>
<dbReference type="EMBL" id="LKHP01000002">
    <property type="protein sequence ID" value="KRQ87707.1"/>
    <property type="molecule type" value="Genomic_DNA"/>
</dbReference>
<keyword evidence="2" id="KW-0238">DNA-binding</keyword>
<evidence type="ECO:0000256" key="2">
    <source>
        <dbReference type="ARBA" id="ARBA00023125"/>
    </source>
</evidence>
<evidence type="ECO:0000313" key="7">
    <source>
        <dbReference type="Proteomes" id="UP000052015"/>
    </source>
</evidence>
<dbReference type="GO" id="GO:0003677">
    <property type="term" value="F:DNA binding"/>
    <property type="evidence" value="ECO:0007669"/>
    <property type="project" value="UniProtKB-KW"/>
</dbReference>
<dbReference type="SMART" id="SM00419">
    <property type="entry name" value="HTH_CRP"/>
    <property type="match status" value="1"/>
</dbReference>
<dbReference type="AlphaFoldDB" id="A0A0R3JVX6"/>
<dbReference type="SUPFAM" id="SSF46785">
    <property type="entry name" value="Winged helix' DNA-binding domain"/>
    <property type="match status" value="1"/>
</dbReference>
<reference evidence="6 7" key="1">
    <citation type="submission" date="2015-09" db="EMBL/GenBank/DDBJ databases">
        <title>Draft genome sequence of a Caloramator mitchellensis, a moderate thermophile from the Great Artesian Basin of Australia.</title>
        <authorList>
            <person name="Patel B.K."/>
        </authorList>
    </citation>
    <scope>NUCLEOTIDE SEQUENCE [LARGE SCALE GENOMIC DNA]</scope>
    <source>
        <strain evidence="6 7">VF08</strain>
    </source>
</reference>
<dbReference type="InterPro" id="IPR014710">
    <property type="entry name" value="RmlC-like_jellyroll"/>
</dbReference>
<dbReference type="GO" id="GO:0005829">
    <property type="term" value="C:cytosol"/>
    <property type="evidence" value="ECO:0007669"/>
    <property type="project" value="TreeGrafter"/>
</dbReference>
<gene>
    <name evidence="6" type="primary">crp_1</name>
    <name evidence="6" type="ORF">ABG79_00509</name>
</gene>
<dbReference type="InterPro" id="IPR036390">
    <property type="entry name" value="WH_DNA-bd_sf"/>
</dbReference>
<dbReference type="OrthoDB" id="1952824at2"/>
<dbReference type="GO" id="GO:0003700">
    <property type="term" value="F:DNA-binding transcription factor activity"/>
    <property type="evidence" value="ECO:0007669"/>
    <property type="project" value="TreeGrafter"/>
</dbReference>
<evidence type="ECO:0000313" key="6">
    <source>
        <dbReference type="EMBL" id="KRQ87707.1"/>
    </source>
</evidence>
<dbReference type="Proteomes" id="UP000052015">
    <property type="component" value="Unassembled WGS sequence"/>
</dbReference>
<sequence length="230" mass="26994">MSVLQKELLFIKMGESNNYRKLFDKELKGHYKKIIYFKGEDIIKEGYRDEYIYYLDSGKVIIIKKDKKGDEYSIGYVMQDEFFGYSSYFELPEIATYKALNGCIIYAVDAIYLRRKIDESKELRKLAAHIVMNSVRTQGNRNSMLMLNDAKEVLLNFVLENVQKFGRIEANGDVSVEFDVNMGDISKALNLTRETVSRIFSSLKRKGIIETQRKYIRIRDMNGFLKQFRE</sequence>
<dbReference type="PROSITE" id="PS51063">
    <property type="entry name" value="HTH_CRP_2"/>
    <property type="match status" value="1"/>
</dbReference>
<dbReference type="InterPro" id="IPR000595">
    <property type="entry name" value="cNMP-bd_dom"/>
</dbReference>
<accession>A0A0R3JVX6</accession>
<dbReference type="Gene3D" id="2.60.120.10">
    <property type="entry name" value="Jelly Rolls"/>
    <property type="match status" value="1"/>
</dbReference>
<feature type="domain" description="Cyclic nucleotide-binding" evidence="4">
    <location>
        <begin position="10"/>
        <end position="125"/>
    </location>
</feature>
<name>A0A0R3JVX6_CALMK</name>
<evidence type="ECO:0000259" key="4">
    <source>
        <dbReference type="PROSITE" id="PS50042"/>
    </source>
</evidence>
<comment type="caution">
    <text evidence="6">The sequence shown here is derived from an EMBL/GenBank/DDBJ whole genome shotgun (WGS) entry which is preliminary data.</text>
</comment>
<protein>
    <submittedName>
        <fullName evidence="6">cAMP receptor protein</fullName>
    </submittedName>
</protein>
<keyword evidence="6" id="KW-0675">Receptor</keyword>
<keyword evidence="1" id="KW-0805">Transcription regulation</keyword>
<organism evidence="6 7">
    <name type="scientific">Caloramator mitchellensis</name>
    <dbReference type="NCBI Taxonomy" id="908809"/>
    <lineage>
        <taxon>Bacteria</taxon>
        <taxon>Bacillati</taxon>
        <taxon>Bacillota</taxon>
        <taxon>Clostridia</taxon>
        <taxon>Eubacteriales</taxon>
        <taxon>Clostridiaceae</taxon>
        <taxon>Caloramator</taxon>
    </lineage>
</organism>
<keyword evidence="7" id="KW-1185">Reference proteome</keyword>
<dbReference type="InterPro" id="IPR018490">
    <property type="entry name" value="cNMP-bd_dom_sf"/>
</dbReference>
<dbReference type="RefSeq" id="WP_057976795.1">
    <property type="nucleotide sequence ID" value="NZ_LKHP01000002.1"/>
</dbReference>
<dbReference type="Pfam" id="PF00027">
    <property type="entry name" value="cNMP_binding"/>
    <property type="match status" value="1"/>
</dbReference>
<dbReference type="SUPFAM" id="SSF51206">
    <property type="entry name" value="cAMP-binding domain-like"/>
    <property type="match status" value="1"/>
</dbReference>
<dbReference type="STRING" id="908809.ABG79_00509"/>
<dbReference type="Pfam" id="PF13545">
    <property type="entry name" value="HTH_Crp_2"/>
    <property type="match status" value="1"/>
</dbReference>
<evidence type="ECO:0000256" key="3">
    <source>
        <dbReference type="ARBA" id="ARBA00023163"/>
    </source>
</evidence>
<dbReference type="InterPro" id="IPR012318">
    <property type="entry name" value="HTH_CRP"/>
</dbReference>
<keyword evidence="3" id="KW-0804">Transcription</keyword>
<dbReference type="PROSITE" id="PS50042">
    <property type="entry name" value="CNMP_BINDING_3"/>
    <property type="match status" value="1"/>
</dbReference>
<dbReference type="PANTHER" id="PTHR24567:SF26">
    <property type="entry name" value="REGULATORY PROTEIN YEIL"/>
    <property type="match status" value="1"/>
</dbReference>
<dbReference type="PRINTS" id="PR00034">
    <property type="entry name" value="HTHCRP"/>
</dbReference>